<organism evidence="2 3">
    <name type="scientific">Pristionchus entomophagus</name>
    <dbReference type="NCBI Taxonomy" id="358040"/>
    <lineage>
        <taxon>Eukaryota</taxon>
        <taxon>Metazoa</taxon>
        <taxon>Ecdysozoa</taxon>
        <taxon>Nematoda</taxon>
        <taxon>Chromadorea</taxon>
        <taxon>Rhabditida</taxon>
        <taxon>Rhabditina</taxon>
        <taxon>Diplogasteromorpha</taxon>
        <taxon>Diplogasteroidea</taxon>
        <taxon>Neodiplogasteridae</taxon>
        <taxon>Pristionchus</taxon>
    </lineage>
</organism>
<sequence length="75" mass="8216">MHIAVLLPFFSLLITLHAAPIPQYTSVIGGEIAGPWAIDRLTDMTRIQRELEASYSNLQSDTLSLPSFSFGDAIP</sequence>
<evidence type="ECO:0000313" key="3">
    <source>
        <dbReference type="Proteomes" id="UP001432027"/>
    </source>
</evidence>
<dbReference type="EMBL" id="BTSX01000004">
    <property type="protein sequence ID" value="GMS96626.1"/>
    <property type="molecule type" value="Genomic_DNA"/>
</dbReference>
<keyword evidence="3" id="KW-1185">Reference proteome</keyword>
<feature type="chain" id="PRO_5043428251" evidence="1">
    <location>
        <begin position="19"/>
        <end position="75"/>
    </location>
</feature>
<dbReference type="Proteomes" id="UP001432027">
    <property type="component" value="Unassembled WGS sequence"/>
</dbReference>
<keyword evidence="1" id="KW-0732">Signal</keyword>
<accession>A0AAV5TQM7</accession>
<comment type="caution">
    <text evidence="2">The sequence shown here is derived from an EMBL/GenBank/DDBJ whole genome shotgun (WGS) entry which is preliminary data.</text>
</comment>
<evidence type="ECO:0000313" key="2">
    <source>
        <dbReference type="EMBL" id="GMS96626.1"/>
    </source>
</evidence>
<protein>
    <submittedName>
        <fullName evidence="2">Uncharacterized protein</fullName>
    </submittedName>
</protein>
<dbReference type="AlphaFoldDB" id="A0AAV5TQM7"/>
<feature type="signal peptide" evidence="1">
    <location>
        <begin position="1"/>
        <end position="18"/>
    </location>
</feature>
<name>A0AAV5TQM7_9BILA</name>
<evidence type="ECO:0000256" key="1">
    <source>
        <dbReference type="SAM" id="SignalP"/>
    </source>
</evidence>
<gene>
    <name evidence="2" type="ORF">PENTCL1PPCAC_18801</name>
</gene>
<proteinExistence type="predicted"/>
<reference evidence="2" key="1">
    <citation type="submission" date="2023-10" db="EMBL/GenBank/DDBJ databases">
        <title>Genome assembly of Pristionchus species.</title>
        <authorList>
            <person name="Yoshida K."/>
            <person name="Sommer R.J."/>
        </authorList>
    </citation>
    <scope>NUCLEOTIDE SEQUENCE</scope>
    <source>
        <strain evidence="2">RS0144</strain>
    </source>
</reference>